<evidence type="ECO:0000256" key="2">
    <source>
        <dbReference type="ARBA" id="ARBA00004776"/>
    </source>
</evidence>
<dbReference type="EMBL" id="JACIEZ010000001">
    <property type="protein sequence ID" value="MBB4063116.1"/>
    <property type="molecule type" value="Genomic_DNA"/>
</dbReference>
<dbReference type="PANTHER" id="PTHR37425">
    <property type="match status" value="1"/>
</dbReference>
<keyword evidence="3" id="KW-0645">Protease</keyword>
<dbReference type="Proteomes" id="UP000528286">
    <property type="component" value="Unassembled WGS sequence"/>
</dbReference>
<feature type="compositionally biased region" description="Low complexity" evidence="12">
    <location>
        <begin position="234"/>
        <end position="248"/>
    </location>
</feature>
<dbReference type="GO" id="GO:0008237">
    <property type="term" value="F:metallopeptidase activity"/>
    <property type="evidence" value="ECO:0007669"/>
    <property type="project" value="UniProtKB-KW"/>
</dbReference>
<evidence type="ECO:0000256" key="1">
    <source>
        <dbReference type="ARBA" id="ARBA00001947"/>
    </source>
</evidence>
<keyword evidence="5" id="KW-0732">Signal</keyword>
<keyword evidence="8" id="KW-0482">Metalloprotease</keyword>
<reference evidence="13 14" key="1">
    <citation type="submission" date="2020-08" db="EMBL/GenBank/DDBJ databases">
        <title>Genomic Encyclopedia of Type Strains, Phase IV (KMG-IV): sequencing the most valuable type-strain genomes for metagenomic binning, comparative biology and taxonomic classification.</title>
        <authorList>
            <person name="Goeker M."/>
        </authorList>
    </citation>
    <scope>NUCLEOTIDE SEQUENCE [LARGE SCALE GENOMIC DNA]</scope>
    <source>
        <strain evidence="13 14">DSM 29853</strain>
    </source>
</reference>
<evidence type="ECO:0000256" key="6">
    <source>
        <dbReference type="ARBA" id="ARBA00022801"/>
    </source>
</evidence>
<evidence type="ECO:0000256" key="11">
    <source>
        <dbReference type="ARBA" id="ARBA00093666"/>
    </source>
</evidence>
<feature type="region of interest" description="Disordered" evidence="12">
    <location>
        <begin position="229"/>
        <end position="256"/>
    </location>
</feature>
<dbReference type="CDD" id="cd14844">
    <property type="entry name" value="Zn-DD-carboxypeptidase_like"/>
    <property type="match status" value="1"/>
</dbReference>
<evidence type="ECO:0000256" key="7">
    <source>
        <dbReference type="ARBA" id="ARBA00022833"/>
    </source>
</evidence>
<feature type="compositionally biased region" description="Acidic residues" evidence="12">
    <location>
        <begin position="450"/>
        <end position="462"/>
    </location>
</feature>
<comment type="caution">
    <text evidence="13">The sequence shown here is derived from an EMBL/GenBank/DDBJ whole genome shotgun (WGS) entry which is preliminary data.</text>
</comment>
<gene>
    <name evidence="13" type="ORF">GGR23_000277</name>
</gene>
<keyword evidence="6" id="KW-0378">Hydrolase</keyword>
<accession>A0A7W6J1K4</accession>
<evidence type="ECO:0000313" key="14">
    <source>
        <dbReference type="Proteomes" id="UP000528286"/>
    </source>
</evidence>
<dbReference type="PANTHER" id="PTHR37425:SF1">
    <property type="entry name" value="OUTER MEMBRANE PROTEIN"/>
    <property type="match status" value="1"/>
</dbReference>
<feature type="region of interest" description="Disordered" evidence="12">
    <location>
        <begin position="435"/>
        <end position="509"/>
    </location>
</feature>
<dbReference type="SUPFAM" id="SSF55166">
    <property type="entry name" value="Hedgehog/DD-peptidase"/>
    <property type="match status" value="1"/>
</dbReference>
<evidence type="ECO:0000256" key="10">
    <source>
        <dbReference type="ARBA" id="ARBA00093448"/>
    </source>
</evidence>
<dbReference type="GO" id="GO:0006508">
    <property type="term" value="P:proteolysis"/>
    <property type="evidence" value="ECO:0007669"/>
    <property type="project" value="UniProtKB-KW"/>
</dbReference>
<keyword evidence="9" id="KW-0961">Cell wall biogenesis/degradation</keyword>
<name>A0A7W6J1K4_9HYPH</name>
<proteinExistence type="inferred from homology"/>
<evidence type="ECO:0000256" key="8">
    <source>
        <dbReference type="ARBA" id="ARBA00023049"/>
    </source>
</evidence>
<feature type="compositionally biased region" description="Low complexity" evidence="12">
    <location>
        <begin position="435"/>
        <end position="449"/>
    </location>
</feature>
<dbReference type="GO" id="GO:0046872">
    <property type="term" value="F:metal ion binding"/>
    <property type="evidence" value="ECO:0007669"/>
    <property type="project" value="UniProtKB-KW"/>
</dbReference>
<dbReference type="Gene3D" id="3.30.1380.10">
    <property type="match status" value="1"/>
</dbReference>
<sequence>MASHADAQAETRSLKLYFVHTGEKAVITFKRNGVYDRQGLQQLNRFLRDWRRNQPTKMDPRLFDLIWEVYRQSGSRTYINVVCGFRSPETNSMLRSRTKGVAEKSQHMLGKAMDFFIPDVKLAKLREIGMKMQVGGVGFYPRSGSPFVHMDVGNVRAWPRMTRQELVRLFPNGRTLHLPSDGKPLPGYQEAMADYKRRVGSTHIEIADTGGSKKKGLLAFLFGGGADEGEDNASAESAETAVASAAPTPRKEQVLTNPSSQPILAAAGEEPAVAVNAPIPLGRPAFNDQVGNSGVASALVEPQENSAAAALAAASMPQPAGEESYPDLQAYNIPVPTLLGKRLQNGDAQPEAAIETAALGVPDQATELADVPVPVSRPSGSEALLANAEGAEEAVPDEQEVAALSPDAAAQLENSTLAAKGGPIATVPEVAAVPAAEAAGEDQAATDEAYTTDEGENEEEVAALEGHPDATSDSFGDSFDQPVAASADASPISQGLPVKAGRPTPKDAAVAANGQKPLTGDMLAKWAMNNAHFDDASSKVKAPRFVSLAMRAQPVQPVTGGFTTKVATIDPGRFSGSAPAKPASSN</sequence>
<evidence type="ECO:0000256" key="5">
    <source>
        <dbReference type="ARBA" id="ARBA00022729"/>
    </source>
</evidence>
<dbReference type="InterPro" id="IPR009045">
    <property type="entry name" value="Zn_M74/Hedgehog-like"/>
</dbReference>
<evidence type="ECO:0000256" key="3">
    <source>
        <dbReference type="ARBA" id="ARBA00022670"/>
    </source>
</evidence>
<dbReference type="Pfam" id="PF05951">
    <property type="entry name" value="Peptidase_M15_2"/>
    <property type="match status" value="1"/>
</dbReference>
<keyword evidence="4" id="KW-0479">Metal-binding</keyword>
<evidence type="ECO:0000313" key="13">
    <source>
        <dbReference type="EMBL" id="MBB4063116.1"/>
    </source>
</evidence>
<dbReference type="GO" id="GO:0071555">
    <property type="term" value="P:cell wall organization"/>
    <property type="evidence" value="ECO:0007669"/>
    <property type="project" value="UniProtKB-KW"/>
</dbReference>
<keyword evidence="7" id="KW-0862">Zinc</keyword>
<organism evidence="13 14">
    <name type="scientific">Gellertiella hungarica</name>
    <dbReference type="NCBI Taxonomy" id="1572859"/>
    <lineage>
        <taxon>Bacteria</taxon>
        <taxon>Pseudomonadati</taxon>
        <taxon>Pseudomonadota</taxon>
        <taxon>Alphaproteobacteria</taxon>
        <taxon>Hyphomicrobiales</taxon>
        <taxon>Rhizobiaceae</taxon>
        <taxon>Gellertiella</taxon>
    </lineage>
</organism>
<dbReference type="InterPro" id="IPR010275">
    <property type="entry name" value="MepK"/>
</dbReference>
<evidence type="ECO:0000256" key="9">
    <source>
        <dbReference type="ARBA" id="ARBA00023316"/>
    </source>
</evidence>
<comment type="cofactor">
    <cofactor evidence="1">
        <name>Zn(2+)</name>
        <dbReference type="ChEBI" id="CHEBI:29105"/>
    </cofactor>
</comment>
<evidence type="ECO:0000256" key="12">
    <source>
        <dbReference type="SAM" id="MobiDB-lite"/>
    </source>
</evidence>
<comment type="similarity">
    <text evidence="10">Belongs to the peptidase M15 family.</text>
</comment>
<comment type="pathway">
    <text evidence="2">Cell wall biogenesis; cell wall polysaccharide biosynthesis.</text>
</comment>
<dbReference type="AlphaFoldDB" id="A0A7W6J1K4"/>
<evidence type="ECO:0000256" key="4">
    <source>
        <dbReference type="ARBA" id="ARBA00022723"/>
    </source>
</evidence>
<keyword evidence="14" id="KW-1185">Reference proteome</keyword>
<protein>
    <recommendedName>
        <fullName evidence="11">Murein endopeptidase K</fullName>
    </recommendedName>
</protein>